<comment type="caution">
    <text evidence="1">The sequence shown here is derived from an EMBL/GenBank/DDBJ whole genome shotgun (WGS) entry which is preliminary data.</text>
</comment>
<dbReference type="RefSeq" id="WP_344095250.1">
    <property type="nucleotide sequence ID" value="NZ_BAAAOG010000004.1"/>
</dbReference>
<evidence type="ECO:0000313" key="1">
    <source>
        <dbReference type="EMBL" id="GAA1961905.1"/>
    </source>
</evidence>
<accession>A0ABP5CCW8</accession>
<proteinExistence type="predicted"/>
<organism evidence="1 2">
    <name type="scientific">Microbacterium deminutum</name>
    <dbReference type="NCBI Taxonomy" id="344164"/>
    <lineage>
        <taxon>Bacteria</taxon>
        <taxon>Bacillati</taxon>
        <taxon>Actinomycetota</taxon>
        <taxon>Actinomycetes</taxon>
        <taxon>Micrococcales</taxon>
        <taxon>Microbacteriaceae</taxon>
        <taxon>Microbacterium</taxon>
    </lineage>
</organism>
<dbReference type="EMBL" id="BAAAOG010000004">
    <property type="protein sequence ID" value="GAA1961905.1"/>
    <property type="molecule type" value="Genomic_DNA"/>
</dbReference>
<name>A0ABP5CCW8_9MICO</name>
<dbReference type="Proteomes" id="UP001499933">
    <property type="component" value="Unassembled WGS sequence"/>
</dbReference>
<reference evidence="2" key="1">
    <citation type="journal article" date="2019" name="Int. J. Syst. Evol. Microbiol.">
        <title>The Global Catalogue of Microorganisms (GCM) 10K type strain sequencing project: providing services to taxonomists for standard genome sequencing and annotation.</title>
        <authorList>
            <consortium name="The Broad Institute Genomics Platform"/>
            <consortium name="The Broad Institute Genome Sequencing Center for Infectious Disease"/>
            <person name="Wu L."/>
            <person name="Ma J."/>
        </authorList>
    </citation>
    <scope>NUCLEOTIDE SEQUENCE [LARGE SCALE GENOMIC DNA]</scope>
    <source>
        <strain evidence="2">JCM 14901</strain>
    </source>
</reference>
<keyword evidence="2" id="KW-1185">Reference proteome</keyword>
<evidence type="ECO:0000313" key="2">
    <source>
        <dbReference type="Proteomes" id="UP001499933"/>
    </source>
</evidence>
<protein>
    <submittedName>
        <fullName evidence="1">Uncharacterized protein</fullName>
    </submittedName>
</protein>
<sequence>MDSNTDLWAIVNSFMIDCFHLTEAFSHGAGLTAQANAAADASSEIHLCRDYANTWKHFYRNRNVRVVYIWKTGDSESGGQFVEIGYRLRDEPDSSQTIVDAYILARTAWDHWRTFMSQDGLPEPTGLTQPYLDKLLAP</sequence>
<gene>
    <name evidence="1" type="ORF">GCM10009776_25750</name>
</gene>